<accession>A0A9P5TXP9</accession>
<feature type="domain" description="F-box" evidence="1">
    <location>
        <begin position="2"/>
        <end position="48"/>
    </location>
</feature>
<dbReference type="PROSITE" id="PS50181">
    <property type="entry name" value="FBOX"/>
    <property type="match status" value="1"/>
</dbReference>
<comment type="caution">
    <text evidence="2">The sequence shown here is derived from an EMBL/GenBank/DDBJ whole genome shotgun (WGS) entry which is preliminary data.</text>
</comment>
<dbReference type="SMART" id="SM00256">
    <property type="entry name" value="FBOX"/>
    <property type="match status" value="1"/>
</dbReference>
<dbReference type="InterPro" id="IPR001810">
    <property type="entry name" value="F-box_dom"/>
</dbReference>
<dbReference type="Pfam" id="PF12937">
    <property type="entry name" value="F-box-like"/>
    <property type="match status" value="1"/>
</dbReference>
<name>A0A9P5TXP9_9AGAR</name>
<evidence type="ECO:0000313" key="3">
    <source>
        <dbReference type="Proteomes" id="UP000772434"/>
    </source>
</evidence>
<gene>
    <name evidence="2" type="ORF">BDP27DRAFT_1431958</name>
</gene>
<dbReference type="EMBL" id="JADNRY010000333">
    <property type="protein sequence ID" value="KAF9058996.1"/>
    <property type="molecule type" value="Genomic_DNA"/>
</dbReference>
<evidence type="ECO:0000313" key="2">
    <source>
        <dbReference type="EMBL" id="KAF9058996.1"/>
    </source>
</evidence>
<reference evidence="2" key="1">
    <citation type="submission" date="2020-11" db="EMBL/GenBank/DDBJ databases">
        <authorList>
            <consortium name="DOE Joint Genome Institute"/>
            <person name="Ahrendt S."/>
            <person name="Riley R."/>
            <person name="Andreopoulos W."/>
            <person name="Labutti K."/>
            <person name="Pangilinan J."/>
            <person name="Ruiz-Duenas F.J."/>
            <person name="Barrasa J.M."/>
            <person name="Sanchez-Garcia M."/>
            <person name="Camarero S."/>
            <person name="Miyauchi S."/>
            <person name="Serrano A."/>
            <person name="Linde D."/>
            <person name="Babiker R."/>
            <person name="Drula E."/>
            <person name="Ayuso-Fernandez I."/>
            <person name="Pacheco R."/>
            <person name="Padilla G."/>
            <person name="Ferreira P."/>
            <person name="Barriuso J."/>
            <person name="Kellner H."/>
            <person name="Castanera R."/>
            <person name="Alfaro M."/>
            <person name="Ramirez L."/>
            <person name="Pisabarro A.G."/>
            <person name="Kuo A."/>
            <person name="Tritt A."/>
            <person name="Lipzen A."/>
            <person name="He G."/>
            <person name="Yan M."/>
            <person name="Ng V."/>
            <person name="Cullen D."/>
            <person name="Martin F."/>
            <person name="Rosso M.-N."/>
            <person name="Henrissat B."/>
            <person name="Hibbett D."/>
            <person name="Martinez A.T."/>
            <person name="Grigoriev I.V."/>
        </authorList>
    </citation>
    <scope>NUCLEOTIDE SEQUENCE</scope>
    <source>
        <strain evidence="2">AH 40177</strain>
    </source>
</reference>
<dbReference type="Proteomes" id="UP000772434">
    <property type="component" value="Unassembled WGS sequence"/>
</dbReference>
<dbReference type="InterPro" id="IPR036047">
    <property type="entry name" value="F-box-like_dom_sf"/>
</dbReference>
<dbReference type="AlphaFoldDB" id="A0A9P5TXP9"/>
<keyword evidence="3" id="KW-1185">Reference proteome</keyword>
<dbReference type="SUPFAM" id="SSF81383">
    <property type="entry name" value="F-box domain"/>
    <property type="match status" value="1"/>
</dbReference>
<organism evidence="2 3">
    <name type="scientific">Rhodocollybia butyracea</name>
    <dbReference type="NCBI Taxonomy" id="206335"/>
    <lineage>
        <taxon>Eukaryota</taxon>
        <taxon>Fungi</taxon>
        <taxon>Dikarya</taxon>
        <taxon>Basidiomycota</taxon>
        <taxon>Agaricomycotina</taxon>
        <taxon>Agaricomycetes</taxon>
        <taxon>Agaricomycetidae</taxon>
        <taxon>Agaricales</taxon>
        <taxon>Marasmiineae</taxon>
        <taxon>Omphalotaceae</taxon>
        <taxon>Rhodocollybia</taxon>
    </lineage>
</organism>
<evidence type="ECO:0000259" key="1">
    <source>
        <dbReference type="PROSITE" id="PS50181"/>
    </source>
</evidence>
<proteinExistence type="predicted"/>
<dbReference type="Gene3D" id="1.20.1280.50">
    <property type="match status" value="1"/>
</dbReference>
<dbReference type="OrthoDB" id="3211970at2759"/>
<protein>
    <recommendedName>
        <fullName evidence="1">F-box domain-containing protein</fullName>
    </recommendedName>
</protein>
<sequence>MSSSFLELPDDILFNVVKFLRVSDILAARKTCKRLQAITMSRNVWTTMYKMSRSNNGFVPRVASLVSQTILDLECLLWRVYRLEILWGTGVSPNSSFQKIWSVSETAFRNVLGDVQIYQGHYLVIQTCLSIVIYDIETKHEVFRQETAYNEYFDWIQSHILDENAELCLPFETRSSEKILSMLKMSPSGVVTVAHDCPALHQLFDKPFVISNEFAVVDSAFIVHLPSQKLYPLSPPDRLELVISRTVTFVSGGYVLIYSVQPNCSTDFELYRLPDHTVVQAGTPVPPTHRGTFQGYVAPWEPFLSSDISSNGSSGSIWMFFLYWKLWATLLAAHCASARRTLILSSNHQWSAWAYTKYPLDSSCRWKDPDSEGEPSIRRSKVDVLARRCIEIQALDASQGILAVYPDSSYSEISIVDLAG</sequence>